<dbReference type="GO" id="GO:0032259">
    <property type="term" value="P:methylation"/>
    <property type="evidence" value="ECO:0007669"/>
    <property type="project" value="UniProtKB-KW"/>
</dbReference>
<dbReference type="VEuPathDB" id="VectorBase:ACUA000182"/>
<reference evidence="9" key="1">
    <citation type="submission" date="2013-09" db="EMBL/GenBank/DDBJ databases">
        <title>The Genome Sequence of Anopheles culicifacies species A.</title>
        <authorList>
            <consortium name="The Broad Institute Genomics Platform"/>
            <person name="Neafsey D.E."/>
            <person name="Besansky N."/>
            <person name="Howell P."/>
            <person name="Walton C."/>
            <person name="Young S.K."/>
            <person name="Zeng Q."/>
            <person name="Gargeya S."/>
            <person name="Fitzgerald M."/>
            <person name="Haas B."/>
            <person name="Abouelleil A."/>
            <person name="Allen A.W."/>
            <person name="Alvarado L."/>
            <person name="Arachchi H.M."/>
            <person name="Berlin A.M."/>
            <person name="Chapman S.B."/>
            <person name="Gainer-Dewar J."/>
            <person name="Goldberg J."/>
            <person name="Griggs A."/>
            <person name="Gujja S."/>
            <person name="Hansen M."/>
            <person name="Howarth C."/>
            <person name="Imamovic A."/>
            <person name="Ireland A."/>
            <person name="Larimer J."/>
            <person name="McCowan C."/>
            <person name="Murphy C."/>
            <person name="Pearson M."/>
            <person name="Poon T.W."/>
            <person name="Priest M."/>
            <person name="Roberts A."/>
            <person name="Saif S."/>
            <person name="Shea T."/>
            <person name="Sisk P."/>
            <person name="Sykes S."/>
            <person name="Wortman J."/>
            <person name="Nusbaum C."/>
            <person name="Birren B."/>
        </authorList>
    </citation>
    <scope>NUCLEOTIDE SEQUENCE [LARGE SCALE GENOMIC DNA]</scope>
    <source>
        <strain evidence="9">A-37</strain>
    </source>
</reference>
<keyword evidence="3 7" id="KW-0489">Methyltransferase</keyword>
<dbReference type="AlphaFoldDB" id="A0A182LRJ0"/>
<dbReference type="PANTHER" id="PTHR12049:SF7">
    <property type="entry name" value="PROTEIN ARGININE METHYLTRANSFERASE NDUFAF7, MITOCHONDRIAL"/>
    <property type="match status" value="1"/>
</dbReference>
<evidence type="ECO:0000256" key="1">
    <source>
        <dbReference type="ARBA" id="ARBA00004173"/>
    </source>
</evidence>
<dbReference type="EC" id="2.1.1.320" evidence="7"/>
<keyword evidence="4 7" id="KW-0808">Transferase</keyword>
<comment type="function">
    <text evidence="7">Arginine methyltransferase involved in the assembly or stability of mitochondrial NADH:ubiquinone oxidoreductase complex (complex I).</text>
</comment>
<comment type="similarity">
    <text evidence="2 7">Belongs to the NDUFAF7 family.</text>
</comment>
<evidence type="ECO:0000256" key="7">
    <source>
        <dbReference type="RuleBase" id="RU364114"/>
    </source>
</evidence>
<evidence type="ECO:0000313" key="8">
    <source>
        <dbReference type="EnsemblMetazoa" id="ACUA000182-PA"/>
    </source>
</evidence>
<dbReference type="Pfam" id="PF02636">
    <property type="entry name" value="Methyltransf_28"/>
    <property type="match status" value="1"/>
</dbReference>
<dbReference type="STRING" id="139723.A0A182LRJ0"/>
<comment type="subcellular location">
    <subcellularLocation>
        <location evidence="1 7">Mitochondrion</location>
    </subcellularLocation>
</comment>
<evidence type="ECO:0000256" key="5">
    <source>
        <dbReference type="ARBA" id="ARBA00023128"/>
    </source>
</evidence>
<dbReference type="PANTHER" id="PTHR12049">
    <property type="entry name" value="PROTEIN ARGININE METHYLTRANSFERASE NDUFAF7, MITOCHONDRIAL"/>
    <property type="match status" value="1"/>
</dbReference>
<dbReference type="InterPro" id="IPR003788">
    <property type="entry name" value="NDUFAF7"/>
</dbReference>
<keyword evidence="5 7" id="KW-0496">Mitochondrion</keyword>
<evidence type="ECO:0000256" key="2">
    <source>
        <dbReference type="ARBA" id="ARBA00005891"/>
    </source>
</evidence>
<evidence type="ECO:0000256" key="4">
    <source>
        <dbReference type="ARBA" id="ARBA00022679"/>
    </source>
</evidence>
<reference evidence="8" key="2">
    <citation type="submission" date="2020-05" db="UniProtKB">
        <authorList>
            <consortium name="EnsemblMetazoa"/>
        </authorList>
    </citation>
    <scope>IDENTIFICATION</scope>
    <source>
        <strain evidence="8">A-37</strain>
    </source>
</reference>
<dbReference type="InterPro" id="IPR029063">
    <property type="entry name" value="SAM-dependent_MTases_sf"/>
</dbReference>
<name>A0A182LRJ0_9DIPT</name>
<dbReference type="EnsemblMetazoa" id="ACUA000182-RA">
    <property type="protein sequence ID" value="ACUA000182-PA"/>
    <property type="gene ID" value="ACUA000182"/>
</dbReference>
<dbReference type="Gene3D" id="3.40.50.12710">
    <property type="match status" value="1"/>
</dbReference>
<dbReference type="GO" id="GO:0035243">
    <property type="term" value="F:protein-arginine omega-N symmetric methyltransferase activity"/>
    <property type="evidence" value="ECO:0007669"/>
    <property type="project" value="UniProtKB-EC"/>
</dbReference>
<protein>
    <recommendedName>
        <fullName evidence="7">Protein arginine methyltransferase NDUFAF7</fullName>
        <ecNumber evidence="7">2.1.1.320</ecNumber>
    </recommendedName>
</protein>
<keyword evidence="9" id="KW-1185">Reference proteome</keyword>
<dbReference type="InterPro" id="IPR038375">
    <property type="entry name" value="NDUFAF7_sf"/>
</dbReference>
<proteinExistence type="inferred from homology"/>
<sequence>MNTLGRCCIKSRLQTFLCTMATSKGMARVITRSQCYKAVNRRAVTELKNLRRDPPKEVPGAGGERRTLAQALHARIRATGPITVATYMREVLLNPAAGYYSTKENVFGTAGDFITAPEIGQIFGELVAIWCINELQKFNYDGHIQLIELGPGKGTLMHDVLRVFERFGLSKDRLSGHLVEMSPNLQHIQAERLCDGSVQRTAPDQMEPHVQEGNTRSGINLRWYTDIVEVPKGFSIILANEFFDALPVHVFCKEPTETGALWKEILVDINAEQKEPSFRFIQSNKATPYSVVFGKRFESKEHLLNNRNRIEVSFETEQIAQTVAKRIDENGGFGLIIDYGHEGDKMDTLRSFKSHKLHDPLQDPGSADLTVDVDFGFLKHFLEQDEKAITLGPVSQGSFLEAMEGSARLKSLLNSTADEKYRKILTQGYEELTNPTKMGERFKLLSVFPSSLKQFLLASNKVAGFDIKK</sequence>
<evidence type="ECO:0000256" key="6">
    <source>
        <dbReference type="ARBA" id="ARBA00048612"/>
    </source>
</evidence>
<dbReference type="GO" id="GO:0032981">
    <property type="term" value="P:mitochondrial respiratory chain complex I assembly"/>
    <property type="evidence" value="ECO:0007669"/>
    <property type="project" value="TreeGrafter"/>
</dbReference>
<dbReference type="SUPFAM" id="SSF53335">
    <property type="entry name" value="S-adenosyl-L-methionine-dependent methyltransferases"/>
    <property type="match status" value="1"/>
</dbReference>
<evidence type="ECO:0000256" key="3">
    <source>
        <dbReference type="ARBA" id="ARBA00022603"/>
    </source>
</evidence>
<comment type="catalytic activity">
    <reaction evidence="6 7">
        <text>L-arginyl-[protein] + 2 S-adenosyl-L-methionine = N(omega),N(omega)'-dimethyl-L-arginyl-[protein] + 2 S-adenosyl-L-homocysteine + 2 H(+)</text>
        <dbReference type="Rhea" id="RHEA:48108"/>
        <dbReference type="Rhea" id="RHEA-COMP:10532"/>
        <dbReference type="Rhea" id="RHEA-COMP:11992"/>
        <dbReference type="ChEBI" id="CHEBI:15378"/>
        <dbReference type="ChEBI" id="CHEBI:29965"/>
        <dbReference type="ChEBI" id="CHEBI:57856"/>
        <dbReference type="ChEBI" id="CHEBI:59789"/>
        <dbReference type="ChEBI" id="CHEBI:88221"/>
        <dbReference type="EC" id="2.1.1.320"/>
    </reaction>
</comment>
<dbReference type="EMBL" id="AXCM01006830">
    <property type="status" value="NOT_ANNOTATED_CDS"/>
    <property type="molecule type" value="Genomic_DNA"/>
</dbReference>
<dbReference type="Proteomes" id="UP000075883">
    <property type="component" value="Unassembled WGS sequence"/>
</dbReference>
<organism evidence="8 9">
    <name type="scientific">Anopheles culicifacies</name>
    <dbReference type="NCBI Taxonomy" id="139723"/>
    <lineage>
        <taxon>Eukaryota</taxon>
        <taxon>Metazoa</taxon>
        <taxon>Ecdysozoa</taxon>
        <taxon>Arthropoda</taxon>
        <taxon>Hexapoda</taxon>
        <taxon>Insecta</taxon>
        <taxon>Pterygota</taxon>
        <taxon>Neoptera</taxon>
        <taxon>Endopterygota</taxon>
        <taxon>Diptera</taxon>
        <taxon>Nematocera</taxon>
        <taxon>Culicoidea</taxon>
        <taxon>Culicidae</taxon>
        <taxon>Anophelinae</taxon>
        <taxon>Anopheles</taxon>
        <taxon>culicifacies species complex</taxon>
    </lineage>
</organism>
<dbReference type="GO" id="GO:0005739">
    <property type="term" value="C:mitochondrion"/>
    <property type="evidence" value="ECO:0007669"/>
    <property type="project" value="UniProtKB-SubCell"/>
</dbReference>
<accession>A0A182LRJ0</accession>
<evidence type="ECO:0000313" key="9">
    <source>
        <dbReference type="Proteomes" id="UP000075883"/>
    </source>
</evidence>